<protein>
    <submittedName>
        <fullName evidence="3">Uncharacterized protein</fullName>
    </submittedName>
</protein>
<feature type="region of interest" description="Disordered" evidence="1">
    <location>
        <begin position="76"/>
        <end position="99"/>
    </location>
</feature>
<evidence type="ECO:0000256" key="1">
    <source>
        <dbReference type="SAM" id="MobiDB-lite"/>
    </source>
</evidence>
<accession>A0A0R3S5P0</accession>
<dbReference type="AlphaFoldDB" id="A0A0R3S5P0"/>
<organism evidence="2 3">
    <name type="scientific">Elaeophora elaphi</name>
    <dbReference type="NCBI Taxonomy" id="1147741"/>
    <lineage>
        <taxon>Eukaryota</taxon>
        <taxon>Metazoa</taxon>
        <taxon>Ecdysozoa</taxon>
        <taxon>Nematoda</taxon>
        <taxon>Chromadorea</taxon>
        <taxon>Rhabditida</taxon>
        <taxon>Spirurina</taxon>
        <taxon>Spiruromorpha</taxon>
        <taxon>Filarioidea</taxon>
        <taxon>Onchocercidae</taxon>
        <taxon>Elaeophora</taxon>
    </lineage>
</organism>
<feature type="compositionally biased region" description="Polar residues" evidence="1">
    <location>
        <begin position="78"/>
        <end position="90"/>
    </location>
</feature>
<dbReference type="WBParaSite" id="EEL_0001010901-mRNA-1">
    <property type="protein sequence ID" value="EEL_0001010901-mRNA-1"/>
    <property type="gene ID" value="EEL_0001010901"/>
</dbReference>
<reference evidence="3" key="1">
    <citation type="submission" date="2017-02" db="UniProtKB">
        <authorList>
            <consortium name="WormBaseParasite"/>
        </authorList>
    </citation>
    <scope>IDENTIFICATION</scope>
</reference>
<sequence>MSGRRKTMPTRLLETVETFFPITTVESEPCTSTASGVQTVKDTLLITEPTTPMKISTEELILDDIVNQEEIKHRTMRDFTSVSSPRGQVDSSKSDASSISEHTRFVLLI</sequence>
<proteinExistence type="predicted"/>
<name>A0A0R3S5P0_9BILA</name>
<evidence type="ECO:0000313" key="2">
    <source>
        <dbReference type="Proteomes" id="UP000050640"/>
    </source>
</evidence>
<evidence type="ECO:0000313" key="3">
    <source>
        <dbReference type="WBParaSite" id="EEL_0001010901-mRNA-1"/>
    </source>
</evidence>
<dbReference type="STRING" id="1147741.A0A0R3S5P0"/>
<keyword evidence="2" id="KW-1185">Reference proteome</keyword>
<dbReference type="Proteomes" id="UP000050640">
    <property type="component" value="Unplaced"/>
</dbReference>